<feature type="domain" description="FAD/NAD(P)-binding" evidence="3">
    <location>
        <begin position="41"/>
        <end position="145"/>
    </location>
</feature>
<gene>
    <name evidence="6" type="ORF">CAL65_11530</name>
</gene>
<sequence length="440" mass="47264">MKQGNITRRELLKFLGAAGAVSAAGSLGIAGCSRNGAPAGRVIVIGGGFGGATAAKYIKLFNPDIQVALIEPAERFYTCPFSNLYLGGLRDMQLIGHGYEELKQRYQVEVIHTLAEDVDGSAKTVRLADGRVLGYDKLVLSPGIDIRWDALEGYDQAAAEIAPHAWKAGPQTKLLRDRLEAMEDGGTFILSAPANPFRCPPGPYERVSLIAHYFKQHKPKSKILLLDAKDAFSKQGLFMEGWKAVYGDMIEWVGLSDDGRVVRVDAQAGEVETEFGTLHKADAMNIVPPQKAGFIAVRAGVIDTTGWAPVKPQTFESKMVSDIYVVGDASVAAPMPKSGFCANNQAKVVAAAIVADLDGREPLEARWTNTCYSLISPDYGISVAGVYGVEDGHIVETAGGLSPLGAPADFRQREARYAVNWYNAICQDTWGTSDLPLALG</sequence>
<dbReference type="Pfam" id="PF21706">
    <property type="entry name" value="FCSD_central"/>
    <property type="match status" value="1"/>
</dbReference>
<dbReference type="PROSITE" id="PS51318">
    <property type="entry name" value="TAT"/>
    <property type="match status" value="1"/>
</dbReference>
<dbReference type="InterPro" id="IPR023753">
    <property type="entry name" value="FAD/NAD-binding_dom"/>
</dbReference>
<evidence type="ECO:0000259" key="4">
    <source>
        <dbReference type="Pfam" id="PF09242"/>
    </source>
</evidence>
<dbReference type="GO" id="GO:0050660">
    <property type="term" value="F:flavin adenine dinucleotide binding"/>
    <property type="evidence" value="ECO:0007669"/>
    <property type="project" value="InterPro"/>
</dbReference>
<dbReference type="EMBL" id="NFZW01000010">
    <property type="protein sequence ID" value="RFA36080.1"/>
    <property type="molecule type" value="Genomic_DNA"/>
</dbReference>
<evidence type="ECO:0000313" key="6">
    <source>
        <dbReference type="EMBL" id="RFA36080.1"/>
    </source>
</evidence>
<evidence type="ECO:0000259" key="5">
    <source>
        <dbReference type="Pfam" id="PF21706"/>
    </source>
</evidence>
<dbReference type="Gene3D" id="3.90.760.10">
    <property type="entry name" value="Flavocytochrome c sulphide dehydrogenase, flavin-binding domain"/>
    <property type="match status" value="1"/>
</dbReference>
<reference evidence="7" key="1">
    <citation type="submission" date="2017-05" db="EMBL/GenBank/DDBJ databases">
        <authorList>
            <person name="Sharma S."/>
            <person name="Sidhu C."/>
            <person name="Pinnaka A.K."/>
        </authorList>
    </citation>
    <scope>NUCLEOTIDE SEQUENCE [LARGE SCALE GENOMIC DNA]</scope>
    <source>
        <strain evidence="7">AK93</strain>
    </source>
</reference>
<evidence type="ECO:0000256" key="1">
    <source>
        <dbReference type="ARBA" id="ARBA00022630"/>
    </source>
</evidence>
<dbReference type="SUPFAM" id="SSF51905">
    <property type="entry name" value="FAD/NAD(P)-binding domain"/>
    <property type="match status" value="2"/>
</dbReference>
<proteinExistence type="predicted"/>
<dbReference type="InterPro" id="IPR016156">
    <property type="entry name" value="FAD/NAD-linked_Rdtase_dimer_sf"/>
</dbReference>
<dbReference type="PROSITE" id="PS51257">
    <property type="entry name" value="PROKAR_LIPOPROTEIN"/>
    <property type="match status" value="1"/>
</dbReference>
<name>A0A3E0WSX9_9GAMM</name>
<dbReference type="InterPro" id="IPR052541">
    <property type="entry name" value="SQRD"/>
</dbReference>
<dbReference type="FunFam" id="3.50.50.60:FF:000234">
    <property type="entry name" value="Flavocytochrome C sulfide dehydrogenase"/>
    <property type="match status" value="1"/>
</dbReference>
<dbReference type="RefSeq" id="WP_116302227.1">
    <property type="nucleotide sequence ID" value="NZ_NFZV01000009.1"/>
</dbReference>
<dbReference type="SUPFAM" id="SSF55424">
    <property type="entry name" value="FAD/NAD-linked reductases, dimerisation (C-terminal) domain"/>
    <property type="match status" value="1"/>
</dbReference>
<dbReference type="InterPro" id="IPR006311">
    <property type="entry name" value="TAT_signal"/>
</dbReference>
<dbReference type="InterPro" id="IPR036188">
    <property type="entry name" value="FAD/NAD-bd_sf"/>
</dbReference>
<organism evidence="6 7">
    <name type="scientific">Alkalilimnicola ehrlichii</name>
    <dbReference type="NCBI Taxonomy" id="351052"/>
    <lineage>
        <taxon>Bacteria</taxon>
        <taxon>Pseudomonadati</taxon>
        <taxon>Pseudomonadota</taxon>
        <taxon>Gammaproteobacteria</taxon>
        <taxon>Chromatiales</taxon>
        <taxon>Ectothiorhodospiraceae</taxon>
        <taxon>Alkalilimnicola</taxon>
    </lineage>
</organism>
<dbReference type="PANTHER" id="PTHR43755:SF1">
    <property type="entry name" value="FAD-DEPENDENT PYRIDINE NUCLEOTIDE-DISULPHIDE OXIDOREDUCTASE"/>
    <property type="match status" value="1"/>
</dbReference>
<dbReference type="InterPro" id="IPR037092">
    <property type="entry name" value="FlavoCytC_S_DH_flav-bd_sf"/>
</dbReference>
<dbReference type="InterPro" id="IPR049386">
    <property type="entry name" value="FCSD_central"/>
</dbReference>
<comment type="caution">
    <text evidence="6">The sequence shown here is derived from an EMBL/GenBank/DDBJ whole genome shotgun (WGS) entry which is preliminary data.</text>
</comment>
<dbReference type="InterPro" id="IPR015323">
    <property type="entry name" value="FlavoCytC_S_DH_flav-bd"/>
</dbReference>
<dbReference type="Proteomes" id="UP000256763">
    <property type="component" value="Unassembled WGS sequence"/>
</dbReference>
<dbReference type="OrthoDB" id="9802771at2"/>
<dbReference type="PANTHER" id="PTHR43755">
    <property type="match status" value="1"/>
</dbReference>
<dbReference type="Pfam" id="PF09242">
    <property type="entry name" value="FCSD-flav_bind"/>
    <property type="match status" value="1"/>
</dbReference>
<keyword evidence="1" id="KW-0285">Flavoprotein</keyword>
<dbReference type="GO" id="GO:0016491">
    <property type="term" value="F:oxidoreductase activity"/>
    <property type="evidence" value="ECO:0007669"/>
    <property type="project" value="InterPro"/>
</dbReference>
<accession>A0A3E0WSX9</accession>
<evidence type="ECO:0000259" key="3">
    <source>
        <dbReference type="Pfam" id="PF07992"/>
    </source>
</evidence>
<feature type="domain" description="Flavocytochrome c sulphide dehydrogenase flavin-binding" evidence="4">
    <location>
        <begin position="365"/>
        <end position="430"/>
    </location>
</feature>
<dbReference type="AlphaFoldDB" id="A0A3E0WSX9"/>
<evidence type="ECO:0000313" key="7">
    <source>
        <dbReference type="Proteomes" id="UP000256763"/>
    </source>
</evidence>
<feature type="domain" description="Sulfide dehydrogenase [flavocytochrome c] flavoprotein chain central" evidence="5">
    <location>
        <begin position="172"/>
        <end position="288"/>
    </location>
</feature>
<dbReference type="Gene3D" id="3.50.50.60">
    <property type="entry name" value="FAD/NAD(P)-binding domain"/>
    <property type="match status" value="2"/>
</dbReference>
<evidence type="ECO:0000256" key="2">
    <source>
        <dbReference type="ARBA" id="ARBA00022827"/>
    </source>
</evidence>
<keyword evidence="2" id="KW-0274">FAD</keyword>
<dbReference type="Pfam" id="PF07992">
    <property type="entry name" value="Pyr_redox_2"/>
    <property type="match status" value="1"/>
</dbReference>
<keyword evidence="7" id="KW-1185">Reference proteome</keyword>
<protein>
    <submittedName>
        <fullName evidence="6">Cytochrome C</fullName>
    </submittedName>
</protein>